<dbReference type="SUPFAM" id="SSF53041">
    <property type="entry name" value="Resolvase-like"/>
    <property type="match status" value="1"/>
</dbReference>
<dbReference type="Proteomes" id="UP000768462">
    <property type="component" value="Unassembled WGS sequence"/>
</dbReference>
<evidence type="ECO:0000313" key="4">
    <source>
        <dbReference type="Proteomes" id="UP000768462"/>
    </source>
</evidence>
<dbReference type="Pfam" id="PF00239">
    <property type="entry name" value="Resolvase"/>
    <property type="match status" value="1"/>
</dbReference>
<accession>A0A927ZLX2</accession>
<feature type="domain" description="Recombinase" evidence="2">
    <location>
        <begin position="179"/>
        <end position="305"/>
    </location>
</feature>
<dbReference type="Pfam" id="PF07508">
    <property type="entry name" value="Recombinase"/>
    <property type="match status" value="1"/>
</dbReference>
<dbReference type="InterPro" id="IPR006119">
    <property type="entry name" value="Resolv_N"/>
</dbReference>
<dbReference type="PROSITE" id="PS51736">
    <property type="entry name" value="RECOMBINASES_3"/>
    <property type="match status" value="1"/>
</dbReference>
<dbReference type="Gene3D" id="3.40.50.1390">
    <property type="entry name" value="Resolvase, N-terminal catalytic domain"/>
    <property type="match status" value="1"/>
</dbReference>
<dbReference type="InterPro" id="IPR025827">
    <property type="entry name" value="Zn_ribbon_recom_dom"/>
</dbReference>
<comment type="caution">
    <text evidence="3">The sequence shown here is derived from an EMBL/GenBank/DDBJ whole genome shotgun (WGS) entry which is preliminary data.</text>
</comment>
<dbReference type="AlphaFoldDB" id="A0A927ZLX2"/>
<dbReference type="GO" id="GO:0000150">
    <property type="term" value="F:DNA strand exchange activity"/>
    <property type="evidence" value="ECO:0007669"/>
    <property type="project" value="InterPro"/>
</dbReference>
<reference evidence="3" key="1">
    <citation type="submission" date="2019-04" db="EMBL/GenBank/DDBJ databases">
        <title>Evolution of Biomass-Degrading Anaerobic Consortia Revealed by Metagenomics.</title>
        <authorList>
            <person name="Peng X."/>
        </authorList>
    </citation>
    <scope>NUCLEOTIDE SEQUENCE</scope>
    <source>
        <strain evidence="3">SIG254</strain>
    </source>
</reference>
<dbReference type="Pfam" id="PF13408">
    <property type="entry name" value="Zn_ribbon_recom"/>
    <property type="match status" value="1"/>
</dbReference>
<dbReference type="SMART" id="SM00857">
    <property type="entry name" value="Resolvase"/>
    <property type="match status" value="1"/>
</dbReference>
<feature type="domain" description="Resolvase/invertase-type recombinase catalytic" evidence="1">
    <location>
        <begin position="22"/>
        <end position="170"/>
    </location>
</feature>
<dbReference type="InterPro" id="IPR050639">
    <property type="entry name" value="SSR_resolvase"/>
</dbReference>
<organism evidence="3 4">
    <name type="scientific">Clostridium sulfidigenes</name>
    <dbReference type="NCBI Taxonomy" id="318464"/>
    <lineage>
        <taxon>Bacteria</taxon>
        <taxon>Bacillati</taxon>
        <taxon>Bacillota</taxon>
        <taxon>Clostridia</taxon>
        <taxon>Eubacteriales</taxon>
        <taxon>Clostridiaceae</taxon>
        <taxon>Clostridium</taxon>
    </lineage>
</organism>
<dbReference type="GO" id="GO:0003677">
    <property type="term" value="F:DNA binding"/>
    <property type="evidence" value="ECO:0007669"/>
    <property type="project" value="InterPro"/>
</dbReference>
<dbReference type="InterPro" id="IPR036162">
    <property type="entry name" value="Resolvase-like_N_sf"/>
</dbReference>
<dbReference type="Gene3D" id="3.90.1750.20">
    <property type="entry name" value="Putative Large Serine Recombinase, Chain B, Domain 2"/>
    <property type="match status" value="1"/>
</dbReference>
<dbReference type="PROSITE" id="PS51737">
    <property type="entry name" value="RECOMBINASE_DNA_BIND"/>
    <property type="match status" value="1"/>
</dbReference>
<evidence type="ECO:0000313" key="3">
    <source>
        <dbReference type="EMBL" id="MBE6061889.1"/>
    </source>
</evidence>
<gene>
    <name evidence="3" type="ORF">E7215_17260</name>
</gene>
<dbReference type="InterPro" id="IPR011109">
    <property type="entry name" value="DNA_bind_recombinase_dom"/>
</dbReference>
<evidence type="ECO:0000259" key="1">
    <source>
        <dbReference type="PROSITE" id="PS51736"/>
    </source>
</evidence>
<proteinExistence type="predicted"/>
<dbReference type="PANTHER" id="PTHR30461">
    <property type="entry name" value="DNA-INVERTASE FROM LAMBDOID PROPHAGE"/>
    <property type="match status" value="1"/>
</dbReference>
<name>A0A927ZLX2_9CLOT</name>
<dbReference type="PANTHER" id="PTHR30461:SF23">
    <property type="entry name" value="DNA RECOMBINASE-RELATED"/>
    <property type="match status" value="1"/>
</dbReference>
<dbReference type="CDD" id="cd00338">
    <property type="entry name" value="Ser_Recombinase"/>
    <property type="match status" value="1"/>
</dbReference>
<sequence length="516" mass="59131">MVIPARRQVGNTIKSAEKPKLRVAAYCRVSTDSDEQATSYDAQIEHYTEYISKNPEWELAGIFADDGISGTNTKKRTEFNRMIDECMAGNIDMIITKSISRFARNTLDCLKFIRQLKDKNIPVYFEKESINTMDAKGEVLLTIMASLAQQESQSMSQNIKLGLQYRYQQGKVTVNHNRFLGYTKDADGNLVIDPEQAETVKRIYREYLEGYSMDKIAAGLMADGILTGAGKPKWWTSTINKILRNEKYIGDALLQKTYTTDFLSKTRIKNNGTVPQYYVEGNHDAIIPKEIFMQVQEELVRRRVVHTSANGRKSSYSSNHCFSQLIFCGECNEMFRRIHWNNRGCKSIVWRCESRLTNTGVACRARTVNEELLQDIILKAINEMILDKSGYMKMLQENIATVIRNDASASTDDIDAKLLELQKELLQKANNRDDYDSIAKEIFQLRELKAKSETDSVIRDEKLARITELCDYLKAQPSEITVFDESLVRRMLQKITVFEDHFTVEFKSGVSVDINE</sequence>
<dbReference type="InterPro" id="IPR038109">
    <property type="entry name" value="DNA_bind_recomb_sf"/>
</dbReference>
<evidence type="ECO:0000259" key="2">
    <source>
        <dbReference type="PROSITE" id="PS51737"/>
    </source>
</evidence>
<dbReference type="EMBL" id="SVCM01000209">
    <property type="protein sequence ID" value="MBE6061889.1"/>
    <property type="molecule type" value="Genomic_DNA"/>
</dbReference>
<protein>
    <submittedName>
        <fullName evidence="3">Recombinase family protein</fullName>
    </submittedName>
</protein>